<reference evidence="2 3" key="1">
    <citation type="submission" date="2018-06" db="EMBL/GenBank/DDBJ databases">
        <authorList>
            <consortium name="Pathogen Informatics"/>
            <person name="Doyle S."/>
        </authorList>
    </citation>
    <scope>NUCLEOTIDE SEQUENCE [LARGE SCALE GENOMIC DNA]</scope>
    <source>
        <strain evidence="2 3">NCTC7878</strain>
    </source>
</reference>
<keyword evidence="1" id="KW-0175">Coiled coil</keyword>
<keyword evidence="2" id="KW-0540">Nuclease</keyword>
<dbReference type="EMBL" id="UAUX01000008">
    <property type="protein sequence ID" value="SPZ98323.1"/>
    <property type="molecule type" value="Genomic_DNA"/>
</dbReference>
<name>A0A2X2K240_STAAU</name>
<dbReference type="AlphaFoldDB" id="A0A2X2K240"/>
<evidence type="ECO:0000313" key="2">
    <source>
        <dbReference type="EMBL" id="SPZ98323.1"/>
    </source>
</evidence>
<protein>
    <submittedName>
        <fullName evidence="2">Exonuclease SbcC</fullName>
    </submittedName>
</protein>
<dbReference type="GO" id="GO:0004527">
    <property type="term" value="F:exonuclease activity"/>
    <property type="evidence" value="ECO:0007669"/>
    <property type="project" value="UniProtKB-KW"/>
</dbReference>
<evidence type="ECO:0000313" key="3">
    <source>
        <dbReference type="Proteomes" id="UP000249913"/>
    </source>
</evidence>
<sequence>MIENIPLLQARSKEILAFVNESKETAIKDYEIIEKKTLENNILKDNINQLNKNKIDFVQLKEQQPEIEEIEAKLKLLQDITNLLNYIENREKIETKIANSKKDISETNNKILNLECDKRNIDKEKEC</sequence>
<proteinExistence type="predicted"/>
<keyword evidence="2" id="KW-0378">Hydrolase</keyword>
<organism evidence="2 3">
    <name type="scientific">Staphylococcus aureus</name>
    <dbReference type="NCBI Taxonomy" id="1280"/>
    <lineage>
        <taxon>Bacteria</taxon>
        <taxon>Bacillati</taxon>
        <taxon>Bacillota</taxon>
        <taxon>Bacilli</taxon>
        <taxon>Bacillales</taxon>
        <taxon>Staphylococcaceae</taxon>
        <taxon>Staphylococcus</taxon>
    </lineage>
</organism>
<feature type="coiled-coil region" evidence="1">
    <location>
        <begin position="83"/>
        <end position="124"/>
    </location>
</feature>
<gene>
    <name evidence="2" type="primary">sbcC_2</name>
    <name evidence="2" type="ORF">NCTC7878_01718</name>
</gene>
<keyword evidence="2" id="KW-0269">Exonuclease</keyword>
<dbReference type="Proteomes" id="UP000249913">
    <property type="component" value="Unassembled WGS sequence"/>
</dbReference>
<accession>A0A2X2K240</accession>
<evidence type="ECO:0000256" key="1">
    <source>
        <dbReference type="SAM" id="Coils"/>
    </source>
</evidence>